<dbReference type="GO" id="GO:0005829">
    <property type="term" value="C:cytosol"/>
    <property type="evidence" value="ECO:0007669"/>
    <property type="project" value="TreeGrafter"/>
</dbReference>
<feature type="domain" description="Peptidase M16 N-terminal" evidence="1">
    <location>
        <begin position="2"/>
        <end position="103"/>
    </location>
</feature>
<keyword evidence="3" id="KW-1185">Reference proteome</keyword>
<comment type="caution">
    <text evidence="2">The sequence shown here is derived from an EMBL/GenBank/DDBJ whole genome shotgun (WGS) entry which is preliminary data.</text>
</comment>
<gene>
    <name evidence="2" type="ORF">ISN45_Aa02g013800</name>
</gene>
<sequence length="221" mass="25659">MTVRVGSFADPLEIPGLAHVIEHILFRGSQKFSSVNELQDYVAKYDGGTNAHTEFDHTTFSFEVDPEHFHGALDRFSHLFINPLMETEKLEHEIDAMDSAKSRFLLRHKSFHIGVINYAFHFTSKIPKGIKNRDSPMWNSNMHCTGSTMWSRKRILIMTHGRRRNPELRKIVSSAWRKFLEESVKVSEEAGTRFYPPGFGRFLEGTCLPQHLYVLYRQKKC</sequence>
<reference evidence="2 3" key="1">
    <citation type="submission" date="2020-12" db="EMBL/GenBank/DDBJ databases">
        <title>Concerted genomic and epigenomic changes stabilize Arabidopsis allopolyploids.</title>
        <authorList>
            <person name="Chen Z."/>
        </authorList>
    </citation>
    <scope>NUCLEOTIDE SEQUENCE [LARGE SCALE GENOMIC DNA]</scope>
    <source>
        <strain evidence="2">Allo738</strain>
        <tissue evidence="2">Leaf</tissue>
    </source>
</reference>
<dbReference type="Proteomes" id="UP000694240">
    <property type="component" value="Chromosome 7"/>
</dbReference>
<proteinExistence type="predicted"/>
<name>A0A8T2BHW9_9BRAS</name>
<evidence type="ECO:0000259" key="1">
    <source>
        <dbReference type="Pfam" id="PF00675"/>
    </source>
</evidence>
<dbReference type="InterPro" id="IPR011765">
    <property type="entry name" value="Pept_M16_N"/>
</dbReference>
<dbReference type="PANTHER" id="PTHR43690">
    <property type="entry name" value="NARDILYSIN"/>
    <property type="match status" value="1"/>
</dbReference>
<dbReference type="PANTHER" id="PTHR43690:SF28">
    <property type="entry name" value="PEPTIDASE M16 N-TERMINAL DOMAIN-CONTAINING PROTEIN"/>
    <property type="match status" value="1"/>
</dbReference>
<dbReference type="InterPro" id="IPR050626">
    <property type="entry name" value="Peptidase_M16"/>
</dbReference>
<accession>A0A8T2BHW9</accession>
<protein>
    <submittedName>
        <fullName evidence="2">Metalloenzyme LuxS/M16 peptidase-like</fullName>
    </submittedName>
</protein>
<evidence type="ECO:0000313" key="3">
    <source>
        <dbReference type="Proteomes" id="UP000694240"/>
    </source>
</evidence>
<dbReference type="EMBL" id="JAEFBK010000007">
    <property type="protein sequence ID" value="KAG7586030.1"/>
    <property type="molecule type" value="Genomic_DNA"/>
</dbReference>
<organism evidence="2 3">
    <name type="scientific">Arabidopsis thaliana x Arabidopsis arenosa</name>
    <dbReference type="NCBI Taxonomy" id="1240361"/>
    <lineage>
        <taxon>Eukaryota</taxon>
        <taxon>Viridiplantae</taxon>
        <taxon>Streptophyta</taxon>
        <taxon>Embryophyta</taxon>
        <taxon>Tracheophyta</taxon>
        <taxon>Spermatophyta</taxon>
        <taxon>Magnoliopsida</taxon>
        <taxon>eudicotyledons</taxon>
        <taxon>Gunneridae</taxon>
        <taxon>Pentapetalae</taxon>
        <taxon>rosids</taxon>
        <taxon>malvids</taxon>
        <taxon>Brassicales</taxon>
        <taxon>Brassicaceae</taxon>
        <taxon>Camelineae</taxon>
        <taxon>Arabidopsis</taxon>
    </lineage>
</organism>
<dbReference type="Pfam" id="PF00675">
    <property type="entry name" value="Peptidase_M16"/>
    <property type="match status" value="1"/>
</dbReference>
<evidence type="ECO:0000313" key="2">
    <source>
        <dbReference type="EMBL" id="KAG7586030.1"/>
    </source>
</evidence>
<dbReference type="AlphaFoldDB" id="A0A8T2BHW9"/>